<dbReference type="InterPro" id="IPR012910">
    <property type="entry name" value="Plug_dom"/>
</dbReference>
<dbReference type="Gene3D" id="2.40.170.20">
    <property type="entry name" value="TonB-dependent receptor, beta-barrel domain"/>
    <property type="match status" value="1"/>
</dbReference>
<dbReference type="Proteomes" id="UP001248819">
    <property type="component" value="Unassembled WGS sequence"/>
</dbReference>
<name>A0ABU3CQM1_9FLAO</name>
<keyword evidence="4 8" id="KW-0812">Transmembrane</keyword>
<evidence type="ECO:0000256" key="1">
    <source>
        <dbReference type="ARBA" id="ARBA00004571"/>
    </source>
</evidence>
<evidence type="ECO:0000256" key="3">
    <source>
        <dbReference type="ARBA" id="ARBA00022452"/>
    </source>
</evidence>
<proteinExistence type="inferred from homology"/>
<evidence type="ECO:0000256" key="4">
    <source>
        <dbReference type="ARBA" id="ARBA00022692"/>
    </source>
</evidence>
<keyword evidence="2 8" id="KW-0813">Transport</keyword>
<evidence type="ECO:0000256" key="8">
    <source>
        <dbReference type="PROSITE-ProRule" id="PRU01360"/>
    </source>
</evidence>
<dbReference type="InterPro" id="IPR036942">
    <property type="entry name" value="Beta-barrel_TonB_sf"/>
</dbReference>
<dbReference type="NCBIfam" id="TIGR04056">
    <property type="entry name" value="OMP_RagA_SusC"/>
    <property type="match status" value="1"/>
</dbReference>
<evidence type="ECO:0000256" key="6">
    <source>
        <dbReference type="ARBA" id="ARBA00023136"/>
    </source>
</evidence>
<dbReference type="Gene3D" id="2.170.130.10">
    <property type="entry name" value="TonB-dependent receptor, plug domain"/>
    <property type="match status" value="1"/>
</dbReference>
<keyword evidence="3 8" id="KW-1134">Transmembrane beta strand</keyword>
<dbReference type="InterPro" id="IPR023997">
    <property type="entry name" value="TonB-dep_OMP_SusC/RagA_CS"/>
</dbReference>
<evidence type="ECO:0000256" key="7">
    <source>
        <dbReference type="ARBA" id="ARBA00023237"/>
    </source>
</evidence>
<evidence type="ECO:0000256" key="2">
    <source>
        <dbReference type="ARBA" id="ARBA00022448"/>
    </source>
</evidence>
<dbReference type="InterPro" id="IPR008969">
    <property type="entry name" value="CarboxyPept-like_regulatory"/>
</dbReference>
<dbReference type="EMBL" id="JAVRHP010000002">
    <property type="protein sequence ID" value="MDT0648649.1"/>
    <property type="molecule type" value="Genomic_DNA"/>
</dbReference>
<dbReference type="SUPFAM" id="SSF49464">
    <property type="entry name" value="Carboxypeptidase regulatory domain-like"/>
    <property type="match status" value="1"/>
</dbReference>
<keyword evidence="7 8" id="KW-0998">Cell outer membrane</keyword>
<evidence type="ECO:0000259" key="11">
    <source>
        <dbReference type="Pfam" id="PF07715"/>
    </source>
</evidence>
<keyword evidence="6 8" id="KW-0472">Membrane</keyword>
<comment type="similarity">
    <text evidence="8 9">Belongs to the TonB-dependent receptor family.</text>
</comment>
<comment type="subcellular location">
    <subcellularLocation>
        <location evidence="1 8">Cell outer membrane</location>
        <topology evidence="1 8">Multi-pass membrane protein</topology>
    </subcellularLocation>
</comment>
<dbReference type="InterPro" id="IPR039426">
    <property type="entry name" value="TonB-dep_rcpt-like"/>
</dbReference>
<dbReference type="InterPro" id="IPR000531">
    <property type="entry name" value="Beta-barrel_TonB"/>
</dbReference>
<dbReference type="InterPro" id="IPR037066">
    <property type="entry name" value="Plug_dom_sf"/>
</dbReference>
<reference evidence="12 13" key="1">
    <citation type="submission" date="2023-09" db="EMBL/GenBank/DDBJ databases">
        <authorList>
            <person name="Rey-Velasco X."/>
        </authorList>
    </citation>
    <scope>NUCLEOTIDE SEQUENCE [LARGE SCALE GENOMIC DNA]</scope>
    <source>
        <strain evidence="12 13">F297</strain>
    </source>
</reference>
<evidence type="ECO:0000259" key="10">
    <source>
        <dbReference type="Pfam" id="PF00593"/>
    </source>
</evidence>
<organism evidence="12 13">
    <name type="scientific">Autumnicola edwardsiae</name>
    <dbReference type="NCBI Taxonomy" id="3075594"/>
    <lineage>
        <taxon>Bacteria</taxon>
        <taxon>Pseudomonadati</taxon>
        <taxon>Bacteroidota</taxon>
        <taxon>Flavobacteriia</taxon>
        <taxon>Flavobacteriales</taxon>
        <taxon>Flavobacteriaceae</taxon>
        <taxon>Autumnicola</taxon>
    </lineage>
</organism>
<sequence length="1015" mass="111602">MSLLSIAVSAQEVTVSGTVSDAMGPLPGVSVILEGTNRGVVTDFDGNYSITSVPPTGTLTFSFVGFRSSSIPIEGRSVINVTMQEDTQSLDEIVVVGYGTQRRSDVTGSIVSTSSEELREVPAANIQQQLQGRLAGVEIQPVGNRPGADARIRIRGNRSITGDNSPLVVVDGIPYQGSLTDISPNSIETIDVLKDASATVIYGSRGANGVILITTKDGVVGETTVNLDTYTGINTVARKYNVYSAEEYRALRDISPFREGYRPREIEGIAQGRDTDWQDLVYQDGIITDHNLNISGGSETARFSTGLGYFKETTVLPLQDFERYSLRANGDFNVGEKVSIGISTLNNLTITNGSQFGLNVFPLLTLSPLMPPYDENGDILVTPAGNIDDQESTYSPLLIREYEGSWDDRVRTLYTFNTGYFEWEIIDGLAYRLNAGGYYRQTQNAQFQPQDIPAQPSYFRPNQGNTAYVGNSESFGYTLENLITYKKTIAEKHRIDATLLYSAQEDQNYSTNVRKDSITADFVRFYNLGISSPSPTAELGGGESSWQLESQMVRLNYAYDDRYLLTVSGRRDGSSRLGEGNEFHSYGAFSLGWNLHNEAFMENVDFINNFKFRGGFGETSNQAIAPYSTLGGVSNTISGVPVRYNYGQSIVQGFYILNIPDPNLDWEYTRTLNLAVDFGLFQNRLSGSVDWYNARTHNILYGQQLPASSGAVGSFVTNVGEMTNRGLEVTLSGDILRPSDPDGFSWEADINWFYNRNELEKLTSGFQRDINAGLHIGEPISAIFDYNKLGIWQLDEAQEAADYGAVPGQLKLEDINNDGVIDQSDKSVIGSAEADWQGGITNRFTWKGFDLSVVTYARIGGTLISQPHQTLSSYLTVNDGRRNQIKVDYWTPNNPTNFFPQPAEQISPQSDAWTTLGYFDASFVKIRSINFGYTLSPEALENTFVKSLRLYVTSQNPFLLYSPYVDKGGVDPEPTSTFNNSQGVSSPGNLSGSALVISAGTPPTKSLIFGLNFKF</sequence>
<evidence type="ECO:0000256" key="9">
    <source>
        <dbReference type="RuleBase" id="RU003357"/>
    </source>
</evidence>
<gene>
    <name evidence="12" type="ORF">RM529_00735</name>
</gene>
<accession>A0ABU3CQM1</accession>
<keyword evidence="13" id="KW-1185">Reference proteome</keyword>
<dbReference type="Pfam" id="PF07715">
    <property type="entry name" value="Plug"/>
    <property type="match status" value="1"/>
</dbReference>
<keyword evidence="5 9" id="KW-0798">TonB box</keyword>
<dbReference type="NCBIfam" id="TIGR04057">
    <property type="entry name" value="SusC_RagA_signa"/>
    <property type="match status" value="1"/>
</dbReference>
<protein>
    <submittedName>
        <fullName evidence="12">TonB-dependent receptor</fullName>
    </submittedName>
</protein>
<dbReference type="InterPro" id="IPR023996">
    <property type="entry name" value="TonB-dep_OMP_SusC/RagA"/>
</dbReference>
<feature type="domain" description="TonB-dependent receptor plug" evidence="11">
    <location>
        <begin position="104"/>
        <end position="210"/>
    </location>
</feature>
<keyword evidence="12" id="KW-0675">Receptor</keyword>
<comment type="caution">
    <text evidence="12">The sequence shown here is derived from an EMBL/GenBank/DDBJ whole genome shotgun (WGS) entry which is preliminary data.</text>
</comment>
<dbReference type="PROSITE" id="PS52016">
    <property type="entry name" value="TONB_DEPENDENT_REC_3"/>
    <property type="match status" value="1"/>
</dbReference>
<dbReference type="SUPFAM" id="SSF56935">
    <property type="entry name" value="Porins"/>
    <property type="match status" value="1"/>
</dbReference>
<dbReference type="Pfam" id="PF00593">
    <property type="entry name" value="TonB_dep_Rec_b-barrel"/>
    <property type="match status" value="1"/>
</dbReference>
<evidence type="ECO:0000313" key="13">
    <source>
        <dbReference type="Proteomes" id="UP001248819"/>
    </source>
</evidence>
<dbReference type="Pfam" id="PF13715">
    <property type="entry name" value="CarbopepD_reg_2"/>
    <property type="match status" value="1"/>
</dbReference>
<evidence type="ECO:0000313" key="12">
    <source>
        <dbReference type="EMBL" id="MDT0648649.1"/>
    </source>
</evidence>
<dbReference type="RefSeq" id="WP_311482830.1">
    <property type="nucleotide sequence ID" value="NZ_JAVRHP010000002.1"/>
</dbReference>
<dbReference type="Gene3D" id="2.60.40.1120">
    <property type="entry name" value="Carboxypeptidase-like, regulatory domain"/>
    <property type="match status" value="1"/>
</dbReference>
<feature type="domain" description="TonB-dependent receptor-like beta-barrel" evidence="10">
    <location>
        <begin position="383"/>
        <end position="752"/>
    </location>
</feature>
<evidence type="ECO:0000256" key="5">
    <source>
        <dbReference type="ARBA" id="ARBA00023077"/>
    </source>
</evidence>